<keyword evidence="1" id="KW-1133">Transmembrane helix</keyword>
<reference evidence="2 3" key="1">
    <citation type="submission" date="2023-02" db="EMBL/GenBank/DDBJ databases">
        <title>Genome sequence of Sphingobacterium sp. KACC 22765.</title>
        <authorList>
            <person name="Kim S."/>
            <person name="Heo J."/>
            <person name="Kwon S.-W."/>
        </authorList>
    </citation>
    <scope>NUCLEOTIDE SEQUENCE [LARGE SCALE GENOMIC DNA]</scope>
    <source>
        <strain evidence="2 3">KACC 22765</strain>
    </source>
</reference>
<protein>
    <submittedName>
        <fullName evidence="2">Uncharacterized protein</fullName>
    </submittedName>
</protein>
<dbReference type="Proteomes" id="UP001221558">
    <property type="component" value="Chromosome"/>
</dbReference>
<sequence>MGRTMQGKKKAKMFFVFIAIVVGVGLLVALLQYLWNTLMTDIFELKAISYWQAFGLFILSRILFGRGFSKPKNGFRRDRAVDEHLSDEDREKLKSEWRRRFDERFKC</sequence>
<keyword evidence="1" id="KW-0472">Membrane</keyword>
<dbReference type="EMBL" id="CP117880">
    <property type="protein sequence ID" value="WDF67283.1"/>
    <property type="molecule type" value="Genomic_DNA"/>
</dbReference>
<keyword evidence="3" id="KW-1185">Reference proteome</keyword>
<feature type="transmembrane region" description="Helical" evidence="1">
    <location>
        <begin position="47"/>
        <end position="64"/>
    </location>
</feature>
<proteinExistence type="predicted"/>
<evidence type="ECO:0000313" key="2">
    <source>
        <dbReference type="EMBL" id="WDF67283.1"/>
    </source>
</evidence>
<gene>
    <name evidence="2" type="ORF">PQ465_13315</name>
</gene>
<name>A0ABY7WDL5_9SPHI</name>
<accession>A0ABY7WDL5</accession>
<evidence type="ECO:0000313" key="3">
    <source>
        <dbReference type="Proteomes" id="UP001221558"/>
    </source>
</evidence>
<feature type="transmembrane region" description="Helical" evidence="1">
    <location>
        <begin position="12"/>
        <end position="35"/>
    </location>
</feature>
<evidence type="ECO:0000256" key="1">
    <source>
        <dbReference type="SAM" id="Phobius"/>
    </source>
</evidence>
<dbReference type="RefSeq" id="WP_274266013.1">
    <property type="nucleotide sequence ID" value="NZ_CP117880.1"/>
</dbReference>
<organism evidence="2 3">
    <name type="scientific">Sphingobacterium oryzagri</name>
    <dbReference type="NCBI Taxonomy" id="3025669"/>
    <lineage>
        <taxon>Bacteria</taxon>
        <taxon>Pseudomonadati</taxon>
        <taxon>Bacteroidota</taxon>
        <taxon>Sphingobacteriia</taxon>
        <taxon>Sphingobacteriales</taxon>
        <taxon>Sphingobacteriaceae</taxon>
        <taxon>Sphingobacterium</taxon>
    </lineage>
</organism>
<keyword evidence="1" id="KW-0812">Transmembrane</keyword>